<name>A0ABS1BVQ3_9NEIS</name>
<dbReference type="PANTHER" id="PTHR42901:SF1">
    <property type="entry name" value="ALCOHOL DEHYDROGENASE"/>
    <property type="match status" value="1"/>
</dbReference>
<evidence type="ECO:0000256" key="4">
    <source>
        <dbReference type="SAM" id="MobiDB-lite"/>
    </source>
</evidence>
<evidence type="ECO:0000256" key="1">
    <source>
        <dbReference type="ARBA" id="ARBA00006484"/>
    </source>
</evidence>
<dbReference type="PRINTS" id="PR00081">
    <property type="entry name" value="GDHRDH"/>
</dbReference>
<evidence type="ECO:0000313" key="5">
    <source>
        <dbReference type="EMBL" id="MBK0397320.1"/>
    </source>
</evidence>
<sequence>MAILITGASAGFGAAMCRAFVQAGYPVIGAARRADKLAELQNELGFMFQPLEMDVGDKNSVNIALASLAQLPEAFQSIDCLINNAGLALGLEPAHQASFEDWETMVQTNVLGLIYLTRQVLPQMVERNRGYIINIGSIAGTYPYAGGNVYGATKAFVRQFSLNLRADLAGKNIRITNIEPGLCGGTEFSNVRFKGDEARVNQLYENVDYIRAEDIARTALWLYQCPEHMNVNAIEIMPVAQTFAAHTVSRKPPASGNAPADNAANHSANETQPKGLFGKLASLFK</sequence>
<evidence type="ECO:0000313" key="6">
    <source>
        <dbReference type="Proteomes" id="UP000614058"/>
    </source>
</evidence>
<feature type="region of interest" description="Disordered" evidence="4">
    <location>
        <begin position="248"/>
        <end position="273"/>
    </location>
</feature>
<dbReference type="PROSITE" id="PS00061">
    <property type="entry name" value="ADH_SHORT"/>
    <property type="match status" value="1"/>
</dbReference>
<dbReference type="RefSeq" id="WP_200523279.1">
    <property type="nucleotide sequence ID" value="NZ_JAEHNZ010000005.1"/>
</dbReference>
<evidence type="ECO:0000256" key="3">
    <source>
        <dbReference type="RuleBase" id="RU000363"/>
    </source>
</evidence>
<comment type="caution">
    <text evidence="5">The sequence shown here is derived from an EMBL/GenBank/DDBJ whole genome shotgun (WGS) entry which is preliminary data.</text>
</comment>
<dbReference type="EMBL" id="JAEHNZ010000005">
    <property type="protein sequence ID" value="MBK0397320.1"/>
    <property type="molecule type" value="Genomic_DNA"/>
</dbReference>
<dbReference type="PRINTS" id="PR00080">
    <property type="entry name" value="SDRFAMILY"/>
</dbReference>
<keyword evidence="6" id="KW-1185">Reference proteome</keyword>
<evidence type="ECO:0000256" key="2">
    <source>
        <dbReference type="ARBA" id="ARBA00023002"/>
    </source>
</evidence>
<proteinExistence type="inferred from homology"/>
<comment type="similarity">
    <text evidence="1 3">Belongs to the short-chain dehydrogenases/reductases (SDR) family.</text>
</comment>
<dbReference type="InterPro" id="IPR036291">
    <property type="entry name" value="NAD(P)-bd_dom_sf"/>
</dbReference>
<reference evidence="5 6" key="1">
    <citation type="journal article" date="2021" name="Pathogens">
        <title>Isolation and Characterization of Kingella bonacorsii sp. nov., A Novel Kingella Species Detected in a Stable Periodontitis Subject.</title>
        <authorList>
            <person name="Antezack A."/>
            <person name="Boxberger M."/>
            <person name="Rolland C."/>
            <person name="Monnet-Corti V."/>
            <person name="La Scola B."/>
        </authorList>
    </citation>
    <scope>NUCLEOTIDE SEQUENCE [LARGE SCALE GENOMIC DNA]</scope>
    <source>
        <strain evidence="5 6">Marseille-Q4569</strain>
    </source>
</reference>
<dbReference type="PANTHER" id="PTHR42901">
    <property type="entry name" value="ALCOHOL DEHYDROGENASE"/>
    <property type="match status" value="1"/>
</dbReference>
<dbReference type="Gene3D" id="3.40.50.720">
    <property type="entry name" value="NAD(P)-binding Rossmann-like Domain"/>
    <property type="match status" value="1"/>
</dbReference>
<keyword evidence="2" id="KW-0560">Oxidoreductase</keyword>
<dbReference type="Pfam" id="PF00106">
    <property type="entry name" value="adh_short"/>
    <property type="match status" value="1"/>
</dbReference>
<dbReference type="InterPro" id="IPR020904">
    <property type="entry name" value="Sc_DH/Rdtase_CS"/>
</dbReference>
<dbReference type="CDD" id="cd05346">
    <property type="entry name" value="SDR_c5"/>
    <property type="match status" value="1"/>
</dbReference>
<accession>A0ABS1BVQ3</accession>
<gene>
    <name evidence="5" type="ORF">JDW22_12230</name>
</gene>
<dbReference type="SUPFAM" id="SSF51735">
    <property type="entry name" value="NAD(P)-binding Rossmann-fold domains"/>
    <property type="match status" value="1"/>
</dbReference>
<dbReference type="InterPro" id="IPR002347">
    <property type="entry name" value="SDR_fam"/>
</dbReference>
<organism evidence="5 6">
    <name type="scientific">Kingella bonacorsii</name>
    <dbReference type="NCBI Taxonomy" id="2796361"/>
    <lineage>
        <taxon>Bacteria</taxon>
        <taxon>Pseudomonadati</taxon>
        <taxon>Pseudomonadota</taxon>
        <taxon>Betaproteobacteria</taxon>
        <taxon>Neisseriales</taxon>
        <taxon>Neisseriaceae</taxon>
        <taxon>Kingella</taxon>
    </lineage>
</organism>
<dbReference type="Proteomes" id="UP000614058">
    <property type="component" value="Unassembled WGS sequence"/>
</dbReference>
<protein>
    <submittedName>
        <fullName evidence="5">SDR family oxidoreductase</fullName>
    </submittedName>
</protein>